<dbReference type="PROSITE" id="PS00519">
    <property type="entry name" value="HTH_ASNC_1"/>
    <property type="match status" value="1"/>
</dbReference>
<keyword evidence="2" id="KW-0238">DNA-binding</keyword>
<dbReference type="EnsemblBacteria" id="ABC23703">
    <property type="protein sequence ID" value="ABC23703"/>
    <property type="gene ID" value="Rru_A2906"/>
</dbReference>
<dbReference type="SMART" id="SM00344">
    <property type="entry name" value="HTH_ASNC"/>
    <property type="match status" value="1"/>
</dbReference>
<keyword evidence="6" id="KW-1185">Reference proteome</keyword>
<dbReference type="PANTHER" id="PTHR30154">
    <property type="entry name" value="LEUCINE-RESPONSIVE REGULATORY PROTEIN"/>
    <property type="match status" value="1"/>
</dbReference>
<evidence type="ECO:0000313" key="5">
    <source>
        <dbReference type="EMBL" id="ABC23703.1"/>
    </source>
</evidence>
<dbReference type="Pfam" id="PF13412">
    <property type="entry name" value="HTH_24"/>
    <property type="match status" value="1"/>
</dbReference>
<protein>
    <submittedName>
        <fullName evidence="5">Transcriptional regulator, AsnC family</fullName>
    </submittedName>
</protein>
<feature type="domain" description="HTH asnC-type" evidence="4">
    <location>
        <begin position="13"/>
        <end position="74"/>
    </location>
</feature>
<sequence length="168" mass="18916">MPQPHAPATPRSLDAIDRKILAELRANARLTMNDLAERVGLSSSPCWSRVKRLEESGAIRGYVAVLDAAALGLEIIVFIEVTLDKHDDKALDRFGDALSAMPEVLESYLVTGDYDYLVKLAVASTHHYEQFLREKLYRIQGIRHTRSTFALRELKRLLSVDPLTLPYP</sequence>
<dbReference type="PRINTS" id="PR00033">
    <property type="entry name" value="HTHASNC"/>
</dbReference>
<dbReference type="Gene3D" id="3.30.70.920">
    <property type="match status" value="1"/>
</dbReference>
<dbReference type="InterPro" id="IPR000485">
    <property type="entry name" value="AsnC-type_HTH_dom"/>
</dbReference>
<dbReference type="PANTHER" id="PTHR30154:SF34">
    <property type="entry name" value="TRANSCRIPTIONAL REGULATOR AZLB"/>
    <property type="match status" value="1"/>
</dbReference>
<accession>Q2RQ92</accession>
<dbReference type="SUPFAM" id="SSF54909">
    <property type="entry name" value="Dimeric alpha+beta barrel"/>
    <property type="match status" value="1"/>
</dbReference>
<dbReference type="GO" id="GO:0005829">
    <property type="term" value="C:cytosol"/>
    <property type="evidence" value="ECO:0007669"/>
    <property type="project" value="TreeGrafter"/>
</dbReference>
<evidence type="ECO:0000259" key="4">
    <source>
        <dbReference type="PROSITE" id="PS50956"/>
    </source>
</evidence>
<name>Q2RQ92_RHORT</name>
<dbReference type="Gene3D" id="1.10.10.10">
    <property type="entry name" value="Winged helix-like DNA-binding domain superfamily/Winged helix DNA-binding domain"/>
    <property type="match status" value="1"/>
</dbReference>
<dbReference type="FunFam" id="1.10.10.10:FF:000186">
    <property type="entry name" value="AsnC family transcriptional regulator"/>
    <property type="match status" value="1"/>
</dbReference>
<dbReference type="SUPFAM" id="SSF46785">
    <property type="entry name" value="Winged helix' DNA-binding domain"/>
    <property type="match status" value="1"/>
</dbReference>
<dbReference type="CDD" id="cd00090">
    <property type="entry name" value="HTH_ARSR"/>
    <property type="match status" value="1"/>
</dbReference>
<dbReference type="InterPro" id="IPR011008">
    <property type="entry name" value="Dimeric_a/b-barrel"/>
</dbReference>
<dbReference type="GO" id="GO:0043200">
    <property type="term" value="P:response to amino acid"/>
    <property type="evidence" value="ECO:0007669"/>
    <property type="project" value="TreeGrafter"/>
</dbReference>
<keyword evidence="1" id="KW-0805">Transcription regulation</keyword>
<dbReference type="InterPro" id="IPR019887">
    <property type="entry name" value="Tscrpt_reg_AsnC/Lrp_C"/>
</dbReference>
<dbReference type="PROSITE" id="PS50956">
    <property type="entry name" value="HTH_ASNC_2"/>
    <property type="match status" value="1"/>
</dbReference>
<dbReference type="InterPro" id="IPR019888">
    <property type="entry name" value="Tscrpt_reg_AsnC-like"/>
</dbReference>
<keyword evidence="3" id="KW-0804">Transcription</keyword>
<gene>
    <name evidence="5" type="ordered locus">Rru_A2906</name>
</gene>
<dbReference type="InterPro" id="IPR011991">
    <property type="entry name" value="ArsR-like_HTH"/>
</dbReference>
<dbReference type="HOGENOM" id="CLU_091233_0_3_5"/>
<dbReference type="InterPro" id="IPR036388">
    <property type="entry name" value="WH-like_DNA-bd_sf"/>
</dbReference>
<reference evidence="5 6" key="1">
    <citation type="journal article" date="2011" name="Stand. Genomic Sci.">
        <title>Complete genome sequence of Rhodospirillum rubrum type strain (S1).</title>
        <authorList>
            <person name="Munk A.C."/>
            <person name="Copeland A."/>
            <person name="Lucas S."/>
            <person name="Lapidus A."/>
            <person name="Del Rio T.G."/>
            <person name="Barry K."/>
            <person name="Detter J.C."/>
            <person name="Hammon N."/>
            <person name="Israni S."/>
            <person name="Pitluck S."/>
            <person name="Brettin T."/>
            <person name="Bruce D."/>
            <person name="Han C."/>
            <person name="Tapia R."/>
            <person name="Gilna P."/>
            <person name="Schmutz J."/>
            <person name="Larimer F."/>
            <person name="Land M."/>
            <person name="Kyrpides N.C."/>
            <person name="Mavromatis K."/>
            <person name="Richardson P."/>
            <person name="Rohde M."/>
            <person name="Goker M."/>
            <person name="Klenk H.P."/>
            <person name="Zhang Y."/>
            <person name="Roberts G.P."/>
            <person name="Reslewic S."/>
            <person name="Schwartz D.C."/>
        </authorList>
    </citation>
    <scope>NUCLEOTIDE SEQUENCE [LARGE SCALE GENOMIC DNA]</scope>
    <source>
        <strain evidence="6">ATCC 11170 / ATH 1.1.1 / DSM 467 / LMG 4362 / NCIMB 8255 / S1</strain>
    </source>
</reference>
<dbReference type="PATRIC" id="fig|269796.9.peg.3015"/>
<evidence type="ECO:0000256" key="2">
    <source>
        <dbReference type="ARBA" id="ARBA00023125"/>
    </source>
</evidence>
<evidence type="ECO:0000313" key="6">
    <source>
        <dbReference type="Proteomes" id="UP000001929"/>
    </source>
</evidence>
<dbReference type="eggNOG" id="COG1522">
    <property type="taxonomic scope" value="Bacteria"/>
</dbReference>
<dbReference type="RefSeq" id="WP_011390656.1">
    <property type="nucleotide sequence ID" value="NC_007643.1"/>
</dbReference>
<dbReference type="GO" id="GO:0043565">
    <property type="term" value="F:sequence-specific DNA binding"/>
    <property type="evidence" value="ECO:0007669"/>
    <property type="project" value="InterPro"/>
</dbReference>
<dbReference type="GO" id="GO:0006355">
    <property type="term" value="P:regulation of DNA-templated transcription"/>
    <property type="evidence" value="ECO:0007669"/>
    <property type="project" value="UniProtKB-ARBA"/>
</dbReference>
<proteinExistence type="predicted"/>
<dbReference type="PhylomeDB" id="Q2RQ92"/>
<evidence type="ECO:0000256" key="1">
    <source>
        <dbReference type="ARBA" id="ARBA00023015"/>
    </source>
</evidence>
<dbReference type="InterPro" id="IPR036390">
    <property type="entry name" value="WH_DNA-bd_sf"/>
</dbReference>
<dbReference type="InterPro" id="IPR019885">
    <property type="entry name" value="Tscrpt_reg_HTH_AsnC-type_CS"/>
</dbReference>
<dbReference type="EMBL" id="CP000230">
    <property type="protein sequence ID" value="ABC23703.1"/>
    <property type="molecule type" value="Genomic_DNA"/>
</dbReference>
<organism evidence="5 6">
    <name type="scientific">Rhodospirillum rubrum (strain ATCC 11170 / ATH 1.1.1 / DSM 467 / LMG 4362 / NCIMB 8255 / S1)</name>
    <dbReference type="NCBI Taxonomy" id="269796"/>
    <lineage>
        <taxon>Bacteria</taxon>
        <taxon>Pseudomonadati</taxon>
        <taxon>Pseudomonadota</taxon>
        <taxon>Alphaproteobacteria</taxon>
        <taxon>Rhodospirillales</taxon>
        <taxon>Rhodospirillaceae</taxon>
        <taxon>Rhodospirillum</taxon>
    </lineage>
</organism>
<dbReference type="STRING" id="269796.Rru_A2906"/>
<dbReference type="AlphaFoldDB" id="Q2RQ92"/>
<evidence type="ECO:0000256" key="3">
    <source>
        <dbReference type="ARBA" id="ARBA00023163"/>
    </source>
</evidence>
<dbReference type="Pfam" id="PF01037">
    <property type="entry name" value="AsnC_trans_reg"/>
    <property type="match status" value="1"/>
</dbReference>
<dbReference type="KEGG" id="rru:Rru_A2906"/>
<dbReference type="Proteomes" id="UP000001929">
    <property type="component" value="Chromosome"/>
</dbReference>